<evidence type="ECO:0000256" key="1">
    <source>
        <dbReference type="SAM" id="SignalP"/>
    </source>
</evidence>
<dbReference type="InterPro" id="IPR015366">
    <property type="entry name" value="S53_propep"/>
</dbReference>
<dbReference type="InterPro" id="IPR036852">
    <property type="entry name" value="Peptidase_S8/S53_dom_sf"/>
</dbReference>
<keyword evidence="4" id="KW-1185">Reference proteome</keyword>
<dbReference type="PANTHER" id="PTHR14218:SF19">
    <property type="entry name" value="SERINE PROTEASE AORO, PUTATIVE (AFU_ORTHOLOGUE AFUA_6G10250)-RELATED"/>
    <property type="match status" value="1"/>
</dbReference>
<evidence type="ECO:0000313" key="3">
    <source>
        <dbReference type="EMBL" id="KAL1840747.1"/>
    </source>
</evidence>
<dbReference type="EMBL" id="JAZHXJ010002163">
    <property type="protein sequence ID" value="KAL1840747.1"/>
    <property type="molecule type" value="Genomic_DNA"/>
</dbReference>
<keyword evidence="1" id="KW-0732">Signal</keyword>
<sequence length="372" mass="41701">MLLRQLVTVLAAGLAVEAAVIGRPVFSDDFANGITARHVPRSHVLHERQMPHWSKTWAKRDRLPSDFLLPMRIGLKQENLEEGHRLLMDISDPRSPNFGKHMTAHEVIDFFAPSESRVRAVTQWLAAAGIDASRVSLSANKQWVQFDATTAEVESLLFTEYYVFEHAHTGTQNIAADGYHVPAVVQEHIDYITPGIRLRVDPGKAKQLKRRREAEALRRRGFDNMNTGIIPMGEADVAGLPPLNSSVCDTYVTPQCIRTQYKVPKGRKAAAGNELGIFESLNDHYSKEDLDAYWAALYPEIPQGTYPTEKLIDGAIGAAQTPDQVGPESNLDFEAAWPLIWPQKTVLFQTDDQYYEINMTSANTPYLGFWNS</sequence>
<proteinExistence type="predicted"/>
<evidence type="ECO:0000313" key="4">
    <source>
        <dbReference type="Proteomes" id="UP001586593"/>
    </source>
</evidence>
<feature type="chain" id="PRO_5046421188" description="Peptidase S53 activation domain-containing protein" evidence="1">
    <location>
        <begin position="19"/>
        <end position="372"/>
    </location>
</feature>
<evidence type="ECO:0000259" key="2">
    <source>
        <dbReference type="SMART" id="SM00944"/>
    </source>
</evidence>
<dbReference type="SMART" id="SM00944">
    <property type="entry name" value="Pro-kuma_activ"/>
    <property type="match status" value="1"/>
</dbReference>
<dbReference type="PANTHER" id="PTHR14218">
    <property type="entry name" value="PROTEASE S8 TRIPEPTIDYL PEPTIDASE I CLN2"/>
    <property type="match status" value="1"/>
</dbReference>
<dbReference type="Gene3D" id="3.40.50.200">
    <property type="entry name" value="Peptidase S8/S53 domain"/>
    <property type="match status" value="1"/>
</dbReference>
<dbReference type="Proteomes" id="UP001586593">
    <property type="component" value="Unassembled WGS sequence"/>
</dbReference>
<gene>
    <name evidence="3" type="ORF">VTK73DRAFT_3682</name>
</gene>
<feature type="domain" description="Peptidase S53 activation" evidence="2">
    <location>
        <begin position="54"/>
        <end position="198"/>
    </location>
</feature>
<protein>
    <recommendedName>
        <fullName evidence="2">Peptidase S53 activation domain-containing protein</fullName>
    </recommendedName>
</protein>
<accession>A0ABR3VG09</accession>
<dbReference type="InterPro" id="IPR050819">
    <property type="entry name" value="Tripeptidyl-peptidase_I"/>
</dbReference>
<feature type="signal peptide" evidence="1">
    <location>
        <begin position="1"/>
        <end position="18"/>
    </location>
</feature>
<name>A0ABR3VG09_9PEZI</name>
<dbReference type="SUPFAM" id="SSF54897">
    <property type="entry name" value="Protease propeptides/inhibitors"/>
    <property type="match status" value="1"/>
</dbReference>
<dbReference type="Pfam" id="PF09286">
    <property type="entry name" value="Pro-kuma_activ"/>
    <property type="match status" value="1"/>
</dbReference>
<dbReference type="CDD" id="cd11377">
    <property type="entry name" value="Pro-peptidase_S53"/>
    <property type="match status" value="1"/>
</dbReference>
<comment type="caution">
    <text evidence="3">The sequence shown here is derived from an EMBL/GenBank/DDBJ whole genome shotgun (WGS) entry which is preliminary data.</text>
</comment>
<reference evidence="3 4" key="1">
    <citation type="journal article" date="2024" name="Commun. Biol.">
        <title>Comparative genomic analysis of thermophilic fungi reveals convergent evolutionary adaptations and gene losses.</title>
        <authorList>
            <person name="Steindorff A.S."/>
            <person name="Aguilar-Pontes M.V."/>
            <person name="Robinson A.J."/>
            <person name="Andreopoulos B."/>
            <person name="LaButti K."/>
            <person name="Kuo A."/>
            <person name="Mondo S."/>
            <person name="Riley R."/>
            <person name="Otillar R."/>
            <person name="Haridas S."/>
            <person name="Lipzen A."/>
            <person name="Grimwood J."/>
            <person name="Schmutz J."/>
            <person name="Clum A."/>
            <person name="Reid I.D."/>
            <person name="Moisan M.C."/>
            <person name="Butler G."/>
            <person name="Nguyen T.T.M."/>
            <person name="Dewar K."/>
            <person name="Conant G."/>
            <person name="Drula E."/>
            <person name="Henrissat B."/>
            <person name="Hansel C."/>
            <person name="Singer S."/>
            <person name="Hutchinson M.I."/>
            <person name="de Vries R.P."/>
            <person name="Natvig D.O."/>
            <person name="Powell A.J."/>
            <person name="Tsang A."/>
            <person name="Grigoriev I.V."/>
        </authorList>
    </citation>
    <scope>NUCLEOTIDE SEQUENCE [LARGE SCALE GENOMIC DNA]</scope>
    <source>
        <strain evidence="3 4">ATCC 24622</strain>
    </source>
</reference>
<organism evidence="3 4">
    <name type="scientific">Phialemonium thermophilum</name>
    <dbReference type="NCBI Taxonomy" id="223376"/>
    <lineage>
        <taxon>Eukaryota</taxon>
        <taxon>Fungi</taxon>
        <taxon>Dikarya</taxon>
        <taxon>Ascomycota</taxon>
        <taxon>Pezizomycotina</taxon>
        <taxon>Sordariomycetes</taxon>
        <taxon>Sordariomycetidae</taxon>
        <taxon>Cephalothecales</taxon>
        <taxon>Cephalothecaceae</taxon>
        <taxon>Phialemonium</taxon>
    </lineage>
</organism>